<dbReference type="Proteomes" id="UP000247536">
    <property type="component" value="Unassembled WGS sequence"/>
</dbReference>
<evidence type="ECO:0000313" key="1">
    <source>
        <dbReference type="EMBL" id="PYB76851.1"/>
    </source>
</evidence>
<protein>
    <submittedName>
        <fullName evidence="1">Uncharacterized protein</fullName>
    </submittedName>
</protein>
<accession>A0ABX5NVD7</accession>
<proteinExistence type="predicted"/>
<dbReference type="EMBL" id="QJRY01000001">
    <property type="protein sequence ID" value="PYB76851.1"/>
    <property type="molecule type" value="Genomic_DNA"/>
</dbReference>
<organism evidence="1 2">
    <name type="scientific">Rhizobium wuzhouense</name>
    <dbReference type="NCBI Taxonomy" id="1986026"/>
    <lineage>
        <taxon>Bacteria</taxon>
        <taxon>Pseudomonadati</taxon>
        <taxon>Pseudomonadota</taxon>
        <taxon>Alphaproteobacteria</taxon>
        <taxon>Hyphomicrobiales</taxon>
        <taxon>Rhizobiaceae</taxon>
        <taxon>Rhizobium/Agrobacterium group</taxon>
        <taxon>Rhizobium</taxon>
    </lineage>
</organism>
<evidence type="ECO:0000313" key="2">
    <source>
        <dbReference type="Proteomes" id="UP000247536"/>
    </source>
</evidence>
<keyword evidence="2" id="KW-1185">Reference proteome</keyword>
<sequence length="62" mass="6678">MFFGSYLRGLGQRMDQGGVENVHVVSSGVVSTLVGRNSRHSTVQIYFSIALPACRFAGPGFD</sequence>
<comment type="caution">
    <text evidence="1">The sequence shown here is derived from an EMBL/GenBank/DDBJ whole genome shotgun (WGS) entry which is preliminary data.</text>
</comment>
<reference evidence="1 2" key="1">
    <citation type="submission" date="2018-06" db="EMBL/GenBank/DDBJ databases">
        <title>Rhizobium wuzhouense sp. nov., isolated from roots of Oryza officinalis.</title>
        <authorList>
            <person name="Yuan T."/>
        </authorList>
    </citation>
    <scope>NUCLEOTIDE SEQUENCE [LARGE SCALE GENOMIC DNA]</scope>
    <source>
        <strain evidence="1 2">W44</strain>
    </source>
</reference>
<gene>
    <name evidence="1" type="ORF">DMY87_00125</name>
</gene>
<name>A0ABX5NVD7_9HYPH</name>